<proteinExistence type="predicted"/>
<dbReference type="EMBL" id="FUEG01000002">
    <property type="protein sequence ID" value="SJK99248.1"/>
    <property type="molecule type" value="Genomic_DNA"/>
</dbReference>
<protein>
    <submittedName>
        <fullName evidence="2">Uncharacterized protein</fullName>
    </submittedName>
</protein>
<dbReference type="AlphaFoldDB" id="A0A284QRZ0"/>
<reference evidence="3" key="1">
    <citation type="journal article" date="2017" name="Nat. Ecol. Evol.">
        <title>Genome expansion and lineage-specific genetic innovations in the forest pathogenic fungi Armillaria.</title>
        <authorList>
            <person name="Sipos G."/>
            <person name="Prasanna A.N."/>
            <person name="Walter M.C."/>
            <person name="O'Connor E."/>
            <person name="Balint B."/>
            <person name="Krizsan K."/>
            <person name="Kiss B."/>
            <person name="Hess J."/>
            <person name="Varga T."/>
            <person name="Slot J."/>
            <person name="Riley R."/>
            <person name="Boka B."/>
            <person name="Rigling D."/>
            <person name="Barry K."/>
            <person name="Lee J."/>
            <person name="Mihaltcheva S."/>
            <person name="LaButti K."/>
            <person name="Lipzen A."/>
            <person name="Waldron R."/>
            <person name="Moloney N.M."/>
            <person name="Sperisen C."/>
            <person name="Kredics L."/>
            <person name="Vagvoelgyi C."/>
            <person name="Patrignani A."/>
            <person name="Fitzpatrick D."/>
            <person name="Nagy I."/>
            <person name="Doyle S."/>
            <person name="Anderson J.B."/>
            <person name="Grigoriev I.V."/>
            <person name="Gueldener U."/>
            <person name="Muensterkoetter M."/>
            <person name="Nagy L.G."/>
        </authorList>
    </citation>
    <scope>NUCLEOTIDE SEQUENCE [LARGE SCALE GENOMIC DNA]</scope>
    <source>
        <strain evidence="3">C18/9</strain>
    </source>
</reference>
<dbReference type="Proteomes" id="UP000219338">
    <property type="component" value="Unassembled WGS sequence"/>
</dbReference>
<feature type="region of interest" description="Disordered" evidence="1">
    <location>
        <begin position="101"/>
        <end position="121"/>
    </location>
</feature>
<evidence type="ECO:0000313" key="2">
    <source>
        <dbReference type="EMBL" id="SJK99248.1"/>
    </source>
</evidence>
<sequence length="149" mass="16530">MTHIGVRAPILTKFPLASLAPTADTLPAWKALSKYPADMHRHWTLQTYDALPVLWTAYAMMIDITAGPLSLCPRHDSDCRVPSLLSLRHLDFKADNIVKEPSASAPMLNSPPQSQREESSGHLDKFANVDYRPVELNSPVPSLGAPYWL</sequence>
<accession>A0A284QRZ0</accession>
<dbReference type="OrthoDB" id="10635190at2759"/>
<keyword evidence="3" id="KW-1185">Reference proteome</keyword>
<name>A0A284QRZ0_ARMOS</name>
<evidence type="ECO:0000313" key="3">
    <source>
        <dbReference type="Proteomes" id="UP000219338"/>
    </source>
</evidence>
<gene>
    <name evidence="2" type="ORF">ARMOST_02539</name>
</gene>
<organism evidence="2 3">
    <name type="scientific">Armillaria ostoyae</name>
    <name type="common">Armillaria root rot fungus</name>
    <dbReference type="NCBI Taxonomy" id="47428"/>
    <lineage>
        <taxon>Eukaryota</taxon>
        <taxon>Fungi</taxon>
        <taxon>Dikarya</taxon>
        <taxon>Basidiomycota</taxon>
        <taxon>Agaricomycotina</taxon>
        <taxon>Agaricomycetes</taxon>
        <taxon>Agaricomycetidae</taxon>
        <taxon>Agaricales</taxon>
        <taxon>Marasmiineae</taxon>
        <taxon>Physalacriaceae</taxon>
        <taxon>Armillaria</taxon>
    </lineage>
</organism>
<evidence type="ECO:0000256" key="1">
    <source>
        <dbReference type="SAM" id="MobiDB-lite"/>
    </source>
</evidence>